<proteinExistence type="predicted"/>
<sequence>MYCKDSGTFICEANNGILFNNKNSKQITVFVRCPLQFTFSEVIRNFTFQEGKTFSYNVTMYGYPEPDKFIIYKSNKETTNIIITKLPLEAPYISVELKIDKITSSDFDHYTLVIFQSGVPSLTFQFTVIEEKETSINVAAVVGGCVAACFVVIIIVAVCYAKRKYEINLTCKKKHLNTSTKEPHNYSELSTVQHQDKHNYETPMSITNLSIPETTTQYINVKEQSQSHSAYEEIDNI</sequence>
<reference evidence="3" key="1">
    <citation type="submission" date="2025-08" db="UniProtKB">
        <authorList>
            <consortium name="RefSeq"/>
        </authorList>
    </citation>
    <scope>IDENTIFICATION</scope>
</reference>
<dbReference type="GeneID" id="129922873"/>
<evidence type="ECO:0000313" key="2">
    <source>
        <dbReference type="Proteomes" id="UP001165740"/>
    </source>
</evidence>
<keyword evidence="1" id="KW-0812">Transmembrane</keyword>
<evidence type="ECO:0000313" key="3">
    <source>
        <dbReference type="RefSeq" id="XP_055866811.1"/>
    </source>
</evidence>
<feature type="transmembrane region" description="Helical" evidence="1">
    <location>
        <begin position="138"/>
        <end position="160"/>
    </location>
</feature>
<name>A0A9W2YVR3_BIOGL</name>
<keyword evidence="1" id="KW-0472">Membrane</keyword>
<dbReference type="AlphaFoldDB" id="A0A9W2YVR3"/>
<evidence type="ECO:0000256" key="1">
    <source>
        <dbReference type="SAM" id="Phobius"/>
    </source>
</evidence>
<gene>
    <name evidence="3" type="primary">LOC129922873</name>
</gene>
<protein>
    <submittedName>
        <fullName evidence="3">Uncharacterized protein LOC129922873</fullName>
    </submittedName>
</protein>
<dbReference type="RefSeq" id="XP_055866811.1">
    <property type="nucleotide sequence ID" value="XM_056010836.1"/>
</dbReference>
<dbReference type="Proteomes" id="UP001165740">
    <property type="component" value="Chromosome 14"/>
</dbReference>
<keyword evidence="2" id="KW-1185">Reference proteome</keyword>
<keyword evidence="1" id="KW-1133">Transmembrane helix</keyword>
<accession>A0A9W2YVR3</accession>
<organism evidence="2 3">
    <name type="scientific">Biomphalaria glabrata</name>
    <name type="common">Bloodfluke planorb</name>
    <name type="synonym">Freshwater snail</name>
    <dbReference type="NCBI Taxonomy" id="6526"/>
    <lineage>
        <taxon>Eukaryota</taxon>
        <taxon>Metazoa</taxon>
        <taxon>Spiralia</taxon>
        <taxon>Lophotrochozoa</taxon>
        <taxon>Mollusca</taxon>
        <taxon>Gastropoda</taxon>
        <taxon>Heterobranchia</taxon>
        <taxon>Euthyneura</taxon>
        <taxon>Panpulmonata</taxon>
        <taxon>Hygrophila</taxon>
        <taxon>Lymnaeoidea</taxon>
        <taxon>Planorbidae</taxon>
        <taxon>Biomphalaria</taxon>
    </lineage>
</organism>